<dbReference type="Pfam" id="PF00072">
    <property type="entry name" value="Response_reg"/>
    <property type="match status" value="1"/>
</dbReference>
<evidence type="ECO:0000256" key="1">
    <source>
        <dbReference type="PROSITE-ProRule" id="PRU00169"/>
    </source>
</evidence>
<accession>A0A841LCF1</accession>
<feature type="modified residue" description="4-aspartylphosphate" evidence="1">
    <location>
        <position position="59"/>
    </location>
</feature>
<dbReference type="InterPro" id="IPR011006">
    <property type="entry name" value="CheY-like_superfamily"/>
</dbReference>
<name>A0A841LCF1_9SPHN</name>
<dbReference type="GO" id="GO:0000156">
    <property type="term" value="F:phosphorelay response regulator activity"/>
    <property type="evidence" value="ECO:0007669"/>
    <property type="project" value="InterPro"/>
</dbReference>
<comment type="caution">
    <text evidence="4">The sequence shown here is derived from an EMBL/GenBank/DDBJ whole genome shotgun (WGS) entry which is preliminary data.</text>
</comment>
<dbReference type="PANTHER" id="PTHR37299:SF1">
    <property type="entry name" value="STAGE 0 SPORULATION PROTEIN A HOMOLOG"/>
    <property type="match status" value="1"/>
</dbReference>
<dbReference type="SMART" id="SM00850">
    <property type="entry name" value="LytTR"/>
    <property type="match status" value="1"/>
</dbReference>
<dbReference type="SUPFAM" id="SSF52172">
    <property type="entry name" value="CheY-like"/>
    <property type="match status" value="1"/>
</dbReference>
<dbReference type="RefSeq" id="WP_274603621.1">
    <property type="nucleotide sequence ID" value="NZ_BMOX01000001.1"/>
</dbReference>
<organism evidence="4 5">
    <name type="scientific">Polymorphobacter multimanifer</name>
    <dbReference type="NCBI Taxonomy" id="1070431"/>
    <lineage>
        <taxon>Bacteria</taxon>
        <taxon>Pseudomonadati</taxon>
        <taxon>Pseudomonadota</taxon>
        <taxon>Alphaproteobacteria</taxon>
        <taxon>Sphingomonadales</taxon>
        <taxon>Sphingosinicellaceae</taxon>
        <taxon>Polymorphobacter</taxon>
    </lineage>
</organism>
<dbReference type="PANTHER" id="PTHR37299">
    <property type="entry name" value="TRANSCRIPTIONAL REGULATOR-RELATED"/>
    <property type="match status" value="1"/>
</dbReference>
<dbReference type="InterPro" id="IPR007492">
    <property type="entry name" value="LytTR_DNA-bd_dom"/>
</dbReference>
<dbReference type="InterPro" id="IPR001789">
    <property type="entry name" value="Sig_transdc_resp-reg_receiver"/>
</dbReference>
<dbReference type="PROSITE" id="PS50110">
    <property type="entry name" value="RESPONSE_REGULATORY"/>
    <property type="match status" value="1"/>
</dbReference>
<protein>
    <submittedName>
        <fullName evidence="4">Two-component system response regulator AlgR</fullName>
    </submittedName>
</protein>
<dbReference type="GO" id="GO:0003677">
    <property type="term" value="F:DNA binding"/>
    <property type="evidence" value="ECO:0007669"/>
    <property type="project" value="InterPro"/>
</dbReference>
<dbReference type="AlphaFoldDB" id="A0A841LCF1"/>
<evidence type="ECO:0000313" key="5">
    <source>
        <dbReference type="Proteomes" id="UP000538147"/>
    </source>
</evidence>
<dbReference type="PROSITE" id="PS50930">
    <property type="entry name" value="HTH_LYTTR"/>
    <property type="match status" value="1"/>
</dbReference>
<dbReference type="SMART" id="SM00448">
    <property type="entry name" value="REC"/>
    <property type="match status" value="1"/>
</dbReference>
<keyword evidence="1" id="KW-0597">Phosphoprotein</keyword>
<evidence type="ECO:0000313" key="4">
    <source>
        <dbReference type="EMBL" id="MBB6226812.1"/>
    </source>
</evidence>
<evidence type="ECO:0000259" key="2">
    <source>
        <dbReference type="PROSITE" id="PS50110"/>
    </source>
</evidence>
<gene>
    <name evidence="4" type="ORF">FHS79_000974</name>
</gene>
<sequence>MSEVPTLRVLAVDDEPLAIERMQILCARLPGIELIGTANDGPGALRLIEVHRPDVLLLDIAMPGMTGLQLAAALPQDASGSAPAIIFITAFDQFALAAFEVAAVDYLMKPIDAARLARGFERARQRQTMPAPVASPQWIAEFWVPQRGEMVRVAADDVEHVQAERDYMRLTTATRSFLIHETISTLEARLDPAKFVRIHRSVIVRRDHVARLFHGRSSGWQVELVNGLQLPVGRTHAAGVKALLTGH</sequence>
<feature type="domain" description="Response regulatory" evidence="2">
    <location>
        <begin position="8"/>
        <end position="124"/>
    </location>
</feature>
<dbReference type="Gene3D" id="3.40.50.2300">
    <property type="match status" value="1"/>
</dbReference>
<feature type="domain" description="HTH LytTR-type" evidence="3">
    <location>
        <begin position="142"/>
        <end position="246"/>
    </location>
</feature>
<dbReference type="EMBL" id="JACIIV010000006">
    <property type="protein sequence ID" value="MBB6226812.1"/>
    <property type="molecule type" value="Genomic_DNA"/>
</dbReference>
<dbReference type="Proteomes" id="UP000538147">
    <property type="component" value="Unassembled WGS sequence"/>
</dbReference>
<proteinExistence type="predicted"/>
<dbReference type="Gene3D" id="2.40.50.1020">
    <property type="entry name" value="LytTr DNA-binding domain"/>
    <property type="match status" value="1"/>
</dbReference>
<evidence type="ECO:0000259" key="3">
    <source>
        <dbReference type="PROSITE" id="PS50930"/>
    </source>
</evidence>
<dbReference type="Pfam" id="PF04397">
    <property type="entry name" value="LytTR"/>
    <property type="match status" value="1"/>
</dbReference>
<dbReference type="InterPro" id="IPR046947">
    <property type="entry name" value="LytR-like"/>
</dbReference>
<keyword evidence="5" id="KW-1185">Reference proteome</keyword>
<reference evidence="4 5" key="1">
    <citation type="submission" date="2020-08" db="EMBL/GenBank/DDBJ databases">
        <title>Genomic Encyclopedia of Type Strains, Phase IV (KMG-IV): sequencing the most valuable type-strain genomes for metagenomic binning, comparative biology and taxonomic classification.</title>
        <authorList>
            <person name="Goeker M."/>
        </authorList>
    </citation>
    <scope>NUCLEOTIDE SEQUENCE [LARGE SCALE GENOMIC DNA]</scope>
    <source>
        <strain evidence="4 5">DSM 102189</strain>
    </source>
</reference>